<feature type="region of interest" description="Disordered" evidence="1">
    <location>
        <begin position="1"/>
        <end position="23"/>
    </location>
</feature>
<evidence type="ECO:0000256" key="1">
    <source>
        <dbReference type="SAM" id="MobiDB-lite"/>
    </source>
</evidence>
<keyword evidence="3" id="KW-1185">Reference proteome</keyword>
<organism evidence="2 3">
    <name type="scientific">Pholiota conissans</name>
    <dbReference type="NCBI Taxonomy" id="109636"/>
    <lineage>
        <taxon>Eukaryota</taxon>
        <taxon>Fungi</taxon>
        <taxon>Dikarya</taxon>
        <taxon>Basidiomycota</taxon>
        <taxon>Agaricomycotina</taxon>
        <taxon>Agaricomycetes</taxon>
        <taxon>Agaricomycetidae</taxon>
        <taxon>Agaricales</taxon>
        <taxon>Agaricineae</taxon>
        <taxon>Strophariaceae</taxon>
        <taxon>Pholiota</taxon>
    </lineage>
</organism>
<comment type="caution">
    <text evidence="2">The sequence shown here is derived from an EMBL/GenBank/DDBJ whole genome shotgun (WGS) entry which is preliminary data.</text>
</comment>
<dbReference type="OrthoDB" id="3268127at2759"/>
<sequence>MSSSPMAAAQARRRSQYKSPVGFKHDSTVARRLFSSDGVSKDDTDAHKSFLRDRIKAHCFERAAKARERAIYGKRKSSMYEPSSDDYPMDDDDEEDDEDIMQDELFRRIMANAKHKQNHAYKVSYAQEVGSSLDPDIEDVSRWEQQLAEIPSNSTNVFAASSSTSKAALYSFLEDDYENTIPDEILADLNLGGLADEELEAYAEECARRAALADFNDIASEELDERWNENEDSMPDGMNTS</sequence>
<accession>A0A9P5Z2B5</accession>
<feature type="region of interest" description="Disordered" evidence="1">
    <location>
        <begin position="71"/>
        <end position="97"/>
    </location>
</feature>
<dbReference type="AlphaFoldDB" id="A0A9P5Z2B5"/>
<gene>
    <name evidence="2" type="ORF">BDN70DRAFT_879279</name>
</gene>
<name>A0A9P5Z2B5_9AGAR</name>
<proteinExistence type="predicted"/>
<reference evidence="2" key="1">
    <citation type="submission" date="2020-11" db="EMBL/GenBank/DDBJ databases">
        <authorList>
            <consortium name="DOE Joint Genome Institute"/>
            <person name="Ahrendt S."/>
            <person name="Riley R."/>
            <person name="Andreopoulos W."/>
            <person name="Labutti K."/>
            <person name="Pangilinan J."/>
            <person name="Ruiz-Duenas F.J."/>
            <person name="Barrasa J.M."/>
            <person name="Sanchez-Garcia M."/>
            <person name="Camarero S."/>
            <person name="Miyauchi S."/>
            <person name="Serrano A."/>
            <person name="Linde D."/>
            <person name="Babiker R."/>
            <person name="Drula E."/>
            <person name="Ayuso-Fernandez I."/>
            <person name="Pacheco R."/>
            <person name="Padilla G."/>
            <person name="Ferreira P."/>
            <person name="Barriuso J."/>
            <person name="Kellner H."/>
            <person name="Castanera R."/>
            <person name="Alfaro M."/>
            <person name="Ramirez L."/>
            <person name="Pisabarro A.G."/>
            <person name="Kuo A."/>
            <person name="Tritt A."/>
            <person name="Lipzen A."/>
            <person name="He G."/>
            <person name="Yan M."/>
            <person name="Ng V."/>
            <person name="Cullen D."/>
            <person name="Martin F."/>
            <person name="Rosso M.-N."/>
            <person name="Henrissat B."/>
            <person name="Hibbett D."/>
            <person name="Martinez A.T."/>
            <person name="Grigoriev I.V."/>
        </authorList>
    </citation>
    <scope>NUCLEOTIDE SEQUENCE</scope>
    <source>
        <strain evidence="2">CIRM-BRFM 674</strain>
    </source>
</reference>
<evidence type="ECO:0000313" key="2">
    <source>
        <dbReference type="EMBL" id="KAF9478995.1"/>
    </source>
</evidence>
<dbReference type="EMBL" id="MU155222">
    <property type="protein sequence ID" value="KAF9478995.1"/>
    <property type="molecule type" value="Genomic_DNA"/>
</dbReference>
<protein>
    <submittedName>
        <fullName evidence="2">Uncharacterized protein</fullName>
    </submittedName>
</protein>
<feature type="compositionally biased region" description="Acidic residues" evidence="1">
    <location>
        <begin position="83"/>
        <end position="97"/>
    </location>
</feature>
<dbReference type="Proteomes" id="UP000807469">
    <property type="component" value="Unassembled WGS sequence"/>
</dbReference>
<evidence type="ECO:0000313" key="3">
    <source>
        <dbReference type="Proteomes" id="UP000807469"/>
    </source>
</evidence>